<organism evidence="2 3">
    <name type="scientific">Agrocybe chaxingu</name>
    <dbReference type="NCBI Taxonomy" id="84603"/>
    <lineage>
        <taxon>Eukaryota</taxon>
        <taxon>Fungi</taxon>
        <taxon>Dikarya</taxon>
        <taxon>Basidiomycota</taxon>
        <taxon>Agaricomycotina</taxon>
        <taxon>Agaricomycetes</taxon>
        <taxon>Agaricomycetidae</taxon>
        <taxon>Agaricales</taxon>
        <taxon>Agaricineae</taxon>
        <taxon>Strophariaceae</taxon>
        <taxon>Agrocybe</taxon>
    </lineage>
</organism>
<dbReference type="AlphaFoldDB" id="A0A9W8K311"/>
<evidence type="ECO:0000313" key="2">
    <source>
        <dbReference type="EMBL" id="KAJ3513100.1"/>
    </source>
</evidence>
<dbReference type="OrthoDB" id="3256736at2759"/>
<feature type="region of interest" description="Disordered" evidence="1">
    <location>
        <begin position="303"/>
        <end position="343"/>
    </location>
</feature>
<dbReference type="EMBL" id="JANKHO010000218">
    <property type="protein sequence ID" value="KAJ3513100.1"/>
    <property type="molecule type" value="Genomic_DNA"/>
</dbReference>
<feature type="compositionally biased region" description="Polar residues" evidence="1">
    <location>
        <begin position="498"/>
        <end position="535"/>
    </location>
</feature>
<feature type="compositionally biased region" description="Basic and acidic residues" evidence="1">
    <location>
        <begin position="206"/>
        <end position="231"/>
    </location>
</feature>
<feature type="compositionally biased region" description="Basic and acidic residues" evidence="1">
    <location>
        <begin position="590"/>
        <end position="606"/>
    </location>
</feature>
<feature type="compositionally biased region" description="Polar residues" evidence="1">
    <location>
        <begin position="120"/>
        <end position="130"/>
    </location>
</feature>
<accession>A0A9W8K311</accession>
<evidence type="ECO:0000256" key="1">
    <source>
        <dbReference type="SAM" id="MobiDB-lite"/>
    </source>
</evidence>
<protein>
    <submittedName>
        <fullName evidence="2">Uncharacterized protein</fullName>
    </submittedName>
</protein>
<feature type="compositionally biased region" description="Pro residues" evidence="1">
    <location>
        <begin position="546"/>
        <end position="555"/>
    </location>
</feature>
<feature type="compositionally biased region" description="Basic and acidic residues" evidence="1">
    <location>
        <begin position="454"/>
        <end position="476"/>
    </location>
</feature>
<feature type="compositionally biased region" description="Low complexity" evidence="1">
    <location>
        <begin position="33"/>
        <end position="46"/>
    </location>
</feature>
<sequence length="682" mass="75084">MAPKNSATAQSSGLLAGVFSFVSREFDSFVANATGSSAAGPSASALSDEDFDDYTSDERDATHDRSIEDYEPASPPRKRLNRRNIPAVARHQNLTPEGEVVITRRRHRVKPGDRAHQRTRVASSTLSPAPSSRPEAETGASTAYASRPKSRTRQPHSRGPSTSQQSKLLPLALPHLQELLVGGAAWVLLSKRLWTSPHARGLTRYTEPRRTEIEDERPRSRADKGKGRATEDFSQEYETSGFFRVKGKERELIAAREEMERNDRRSRRDDEGELTFLVNVEEDRNKDKERIRVLEEEIARLKEELMKRPPNSEGRMAPPPPPLPPPPPPPRMTTLGNPGAASDQHNLFASARASLKQAPTPVENPINPPAAVRRRGVATMGVAPDKMAAFLQEMKTVRLRKVGRPELTGHSNSLDREVTSDSSLRRSISLQRSVASIPPPSRASSSSTTTRTSHLPDTDSRVGEKRKRALTDHQEEPPSNAAPTSSSNTSSQSETSSFTPLSQSYPARTSFAIPQQPWQTSSVTDAPTPSLCSDNSLERDDTSPDEQPPSTPPAPATTGPSRSFFRFRGNGIPVEPATVQKGSVDVVMEDSGHRDYVEPLRDHDEEVPAPSVIPNKSTQSRSNIFDKRPPSSPFPDKSPRRPRPPTSRTITRPATPRPPPRAHSDEDEDEDDPLSLPPLQLS</sequence>
<proteinExistence type="predicted"/>
<dbReference type="Proteomes" id="UP001148786">
    <property type="component" value="Unassembled WGS sequence"/>
</dbReference>
<name>A0A9W8K311_9AGAR</name>
<keyword evidence="3" id="KW-1185">Reference proteome</keyword>
<feature type="compositionally biased region" description="Pro residues" evidence="1">
    <location>
        <begin position="317"/>
        <end position="331"/>
    </location>
</feature>
<reference evidence="2" key="1">
    <citation type="submission" date="2022-07" db="EMBL/GenBank/DDBJ databases">
        <title>Genome Sequence of Agrocybe chaxingu.</title>
        <authorList>
            <person name="Buettner E."/>
        </authorList>
    </citation>
    <scope>NUCLEOTIDE SEQUENCE</scope>
    <source>
        <strain evidence="2">MP-N11</strain>
    </source>
</reference>
<evidence type="ECO:0000313" key="3">
    <source>
        <dbReference type="Proteomes" id="UP001148786"/>
    </source>
</evidence>
<feature type="compositionally biased region" description="Low complexity" evidence="1">
    <location>
        <begin position="477"/>
        <end position="497"/>
    </location>
</feature>
<feature type="compositionally biased region" description="Basic and acidic residues" evidence="1">
    <location>
        <begin position="56"/>
        <end position="68"/>
    </location>
</feature>
<feature type="compositionally biased region" description="Low complexity" evidence="1">
    <location>
        <begin position="420"/>
        <end position="453"/>
    </location>
</feature>
<feature type="compositionally biased region" description="Polar residues" evidence="1">
    <location>
        <begin position="614"/>
        <end position="623"/>
    </location>
</feature>
<feature type="region of interest" description="Disordered" evidence="1">
    <location>
        <begin position="401"/>
        <end position="682"/>
    </location>
</feature>
<comment type="caution">
    <text evidence="2">The sequence shown here is derived from an EMBL/GenBank/DDBJ whole genome shotgun (WGS) entry which is preliminary data.</text>
</comment>
<gene>
    <name evidence="2" type="ORF">NLJ89_g3147</name>
</gene>
<feature type="region of interest" description="Disordered" evidence="1">
    <location>
        <begin position="205"/>
        <end position="231"/>
    </location>
</feature>
<feature type="region of interest" description="Disordered" evidence="1">
    <location>
        <begin position="33"/>
        <end position="165"/>
    </location>
</feature>